<dbReference type="AlphaFoldDB" id="A0A223I090"/>
<dbReference type="SUPFAM" id="SSF55957">
    <property type="entry name" value="Phosphoglucomutase, C-terminal domain"/>
    <property type="match status" value="1"/>
</dbReference>
<feature type="domain" description="EIF2B subunit epsilon/gamma LbH" evidence="8">
    <location>
        <begin position="249"/>
        <end position="344"/>
    </location>
</feature>
<dbReference type="CDD" id="cd04181">
    <property type="entry name" value="NTP_transferase"/>
    <property type="match status" value="1"/>
</dbReference>
<evidence type="ECO:0000256" key="4">
    <source>
        <dbReference type="ARBA" id="ARBA00022540"/>
    </source>
</evidence>
<reference evidence="9 10" key="1">
    <citation type="submission" date="2016-08" db="EMBL/GenBank/DDBJ databases">
        <title>A novel genetic cassette of butanologenic Thermoanaerobacterium thermosaccharolyticum that directly convert cellulose to butanol.</title>
        <authorList>
            <person name="Li T."/>
            <person name="He J."/>
        </authorList>
    </citation>
    <scope>NUCLEOTIDE SEQUENCE [LARGE SCALE GENOMIC DNA]</scope>
    <source>
        <strain evidence="9 10">TG57</strain>
    </source>
</reference>
<evidence type="ECO:0000259" key="8">
    <source>
        <dbReference type="Pfam" id="PF25084"/>
    </source>
</evidence>
<dbReference type="SUPFAM" id="SSF53448">
    <property type="entry name" value="Nucleotide-diphospho-sugar transferases"/>
    <property type="match status" value="1"/>
</dbReference>
<evidence type="ECO:0000259" key="7">
    <source>
        <dbReference type="Pfam" id="PF02878"/>
    </source>
</evidence>
<dbReference type="RefSeq" id="WP_094397575.1">
    <property type="nucleotide sequence ID" value="NZ_CP016893.1"/>
</dbReference>
<dbReference type="PANTHER" id="PTHR22572">
    <property type="entry name" value="SUGAR-1-PHOSPHATE GUANYL TRANSFERASE"/>
    <property type="match status" value="1"/>
</dbReference>
<dbReference type="GO" id="GO:0005975">
    <property type="term" value="P:carbohydrate metabolic process"/>
    <property type="evidence" value="ECO:0007669"/>
    <property type="project" value="InterPro"/>
</dbReference>
<name>A0A223I090_THETR</name>
<dbReference type="CDD" id="cd03356">
    <property type="entry name" value="LbH_G1P_AT_C_like"/>
    <property type="match status" value="1"/>
</dbReference>
<feature type="domain" description="Alpha-D-phosphohexomutase alpha/beta/alpha" evidence="7">
    <location>
        <begin position="381"/>
        <end position="503"/>
    </location>
</feature>
<dbReference type="InterPro" id="IPR011004">
    <property type="entry name" value="Trimer_LpxA-like_sf"/>
</dbReference>
<dbReference type="InterPro" id="IPR036900">
    <property type="entry name" value="A-D-PHexomutase_C_sf"/>
</dbReference>
<dbReference type="InterPro" id="IPR016055">
    <property type="entry name" value="A-D-PHexomutase_a/b/a-I/II/III"/>
</dbReference>
<dbReference type="Gene3D" id="2.160.10.10">
    <property type="entry name" value="Hexapeptide repeat proteins"/>
    <property type="match status" value="1"/>
</dbReference>
<dbReference type="Gene3D" id="3.40.120.10">
    <property type="entry name" value="Alpha-D-Glucose-1,6-Bisphosphate, subunit A, domain 3"/>
    <property type="match status" value="3"/>
</dbReference>
<accession>A0A223I090</accession>
<protein>
    <submittedName>
        <fullName evidence="9">Nucleoside-diphosphate-sugar pyrophosphorylase</fullName>
    </submittedName>
</protein>
<evidence type="ECO:0000256" key="5">
    <source>
        <dbReference type="ARBA" id="ARBA00022917"/>
    </source>
</evidence>
<dbReference type="InterPro" id="IPR056764">
    <property type="entry name" value="LbH_EIF2B3/5"/>
</dbReference>
<dbReference type="GO" id="GO:0016868">
    <property type="term" value="F:intramolecular phosphotransferase activity"/>
    <property type="evidence" value="ECO:0007669"/>
    <property type="project" value="InterPro"/>
</dbReference>
<dbReference type="InterPro" id="IPR005844">
    <property type="entry name" value="A-D-PHexomutase_a/b/a-I"/>
</dbReference>
<dbReference type="InterPro" id="IPR005835">
    <property type="entry name" value="NTP_transferase_dom"/>
</dbReference>
<feature type="domain" description="Nucleotidyl transferase" evidence="6">
    <location>
        <begin position="2"/>
        <end position="229"/>
    </location>
</feature>
<dbReference type="EMBL" id="CP016893">
    <property type="protein sequence ID" value="AST58133.1"/>
    <property type="molecule type" value="Genomic_DNA"/>
</dbReference>
<dbReference type="Gene3D" id="3.90.550.10">
    <property type="entry name" value="Spore Coat Polysaccharide Biosynthesis Protein SpsA, Chain A"/>
    <property type="match status" value="1"/>
</dbReference>
<evidence type="ECO:0000313" key="9">
    <source>
        <dbReference type="EMBL" id="AST58133.1"/>
    </source>
</evidence>
<dbReference type="SUPFAM" id="SSF53738">
    <property type="entry name" value="Phosphoglucomutase, first 3 domains"/>
    <property type="match status" value="1"/>
</dbReference>
<keyword evidence="4" id="KW-0396">Initiation factor</keyword>
<keyword evidence="3" id="KW-0963">Cytoplasm</keyword>
<evidence type="ECO:0000256" key="3">
    <source>
        <dbReference type="ARBA" id="ARBA00022490"/>
    </source>
</evidence>
<comment type="subcellular location">
    <subcellularLocation>
        <location evidence="1">Cytoplasm</location>
        <location evidence="1">Cytosol</location>
    </subcellularLocation>
</comment>
<dbReference type="Pfam" id="PF25084">
    <property type="entry name" value="LbH_EIF2B"/>
    <property type="match status" value="1"/>
</dbReference>
<dbReference type="SUPFAM" id="SSF51161">
    <property type="entry name" value="Trimeric LpxA-like enzymes"/>
    <property type="match status" value="1"/>
</dbReference>
<evidence type="ECO:0000313" key="10">
    <source>
        <dbReference type="Proteomes" id="UP000214975"/>
    </source>
</evidence>
<evidence type="ECO:0000256" key="2">
    <source>
        <dbReference type="ARBA" id="ARBA00010231"/>
    </source>
</evidence>
<dbReference type="Pfam" id="PF02878">
    <property type="entry name" value="PGM_PMM_I"/>
    <property type="match status" value="1"/>
</dbReference>
<comment type="similarity">
    <text evidence="2">Belongs to the phosphohexose mutase family.</text>
</comment>
<organism evidence="9 10">
    <name type="scientific">Thermoanaerobacterium thermosaccharolyticum</name>
    <name type="common">Clostridium thermosaccharolyticum</name>
    <dbReference type="NCBI Taxonomy" id="1517"/>
    <lineage>
        <taxon>Bacteria</taxon>
        <taxon>Bacillati</taxon>
        <taxon>Bacillota</taxon>
        <taxon>Clostridia</taxon>
        <taxon>Thermoanaerobacterales</taxon>
        <taxon>Thermoanaerobacteraceae</taxon>
        <taxon>Thermoanaerobacterium</taxon>
    </lineage>
</organism>
<gene>
    <name evidence="9" type="ORF">Thert_02207</name>
</gene>
<sequence length="781" mass="88519">MKAIIMAGGEGSRLRPLTCGIPKPMVPIAGKPAIWHIINHIGRYGINDLGVTLFYLPDKIKNYLYEQYGDKIKYYVEDKPLGTAGSVKNAVDFLDETFVVMSGDVITDIDLRKAHDFHKNSGSKVTLVLTRVDIPLEYGVVITDENGRIVKFLEKPSWGEVFSDTVNTGIYIIEPEILDLIPEDKQFDFSKDLFPMLLEKKIPMYGFVSDNYWCDIGSGIQYLKSHLDLLRGYVDLGFKEKVNKDGIIYGKNVIVSENAKLVPPLIIGDNTVIDDNVVIGPYAIIGDGNYIGHGTTLKNSILWDDVKIGANNEIRGTIFCSGAITENNVRTFDNSIIGEKSKLQSFSEVKPNTKIWPNRVITTGNVVEKDVVWGSNDDTSLFGERGIKGNLYDNLTPDNLVKIGEVIGNVFEGDILVGCVDEAKSKLAYDLIKDGIKASGRKVYAAFSTILPAMRYSIKRNGYKAGVFIRNVDRDTINIIIMDENGCDIDKNIEKKIANKYKINDYKISLVINDEVPKDINKEYAEFLSLHRESFGNLNIKYMNQTTKNILTILNQRYVEDSAAANYDIGIKISDDGENVELYDDEGHMFDEDELNYLRILIGKENGKNKFVIPFNSSQFLNEVSEELNIETKFSKISPPEKMKKMFEIEKDKNDRSSQFNLSFDGINFMLKLIEYLNKNKLKLSDIKKSIPKRIKLNKVINCDWKDKGLIIRKFYENKDKTRSEFLDGIRFNYGDAWVLLVPDSELPACRIYSEAPTREQAESLLNEYAEYVNRIIESKS</sequence>
<dbReference type="InterPro" id="IPR050486">
    <property type="entry name" value="Mannose-1P_guanyltransferase"/>
</dbReference>
<keyword evidence="5" id="KW-0648">Protein biosynthesis</keyword>
<dbReference type="Proteomes" id="UP000214975">
    <property type="component" value="Chromosome"/>
</dbReference>
<dbReference type="Pfam" id="PF00483">
    <property type="entry name" value="NTP_transferase"/>
    <property type="match status" value="1"/>
</dbReference>
<dbReference type="Gene3D" id="3.30.310.50">
    <property type="entry name" value="Alpha-D-phosphohexomutase, C-terminal domain"/>
    <property type="match status" value="1"/>
</dbReference>
<evidence type="ECO:0000259" key="6">
    <source>
        <dbReference type="Pfam" id="PF00483"/>
    </source>
</evidence>
<proteinExistence type="inferred from homology"/>
<evidence type="ECO:0000256" key="1">
    <source>
        <dbReference type="ARBA" id="ARBA00004514"/>
    </source>
</evidence>
<dbReference type="InterPro" id="IPR029044">
    <property type="entry name" value="Nucleotide-diphossugar_trans"/>
</dbReference>